<keyword evidence="12" id="KW-0100">Branched-chain amino acid biosynthesis</keyword>
<keyword evidence="11" id="KW-0464">Manganese</keyword>
<dbReference type="Proteomes" id="UP001302662">
    <property type="component" value="Chromosome"/>
</dbReference>
<dbReference type="InterPro" id="IPR050501">
    <property type="entry name" value="ICDH/IPMDH"/>
</dbReference>
<dbReference type="AlphaFoldDB" id="A0AA96VAS2"/>
<proteinExistence type="predicted"/>
<dbReference type="EC" id="1.1.1.85" evidence="4"/>
<name>A0AA96VAS2_9EURY</name>
<evidence type="ECO:0000256" key="10">
    <source>
        <dbReference type="ARBA" id="ARBA00023027"/>
    </source>
</evidence>
<dbReference type="PANTHER" id="PTHR43275">
    <property type="entry name" value="D-MALATE DEHYDROGENASE [DECARBOXYLATING]"/>
    <property type="match status" value="1"/>
</dbReference>
<evidence type="ECO:0000313" key="14">
    <source>
        <dbReference type="EMBL" id="WNY28428.1"/>
    </source>
</evidence>
<comment type="cofactor">
    <cofactor evidence="2">
        <name>Mg(2+)</name>
        <dbReference type="ChEBI" id="CHEBI:18420"/>
    </cofactor>
</comment>
<sequence>MRTAIIEGDGIGKEVIPEAVAILDYFNETYDWGIEKVPVEVGFGKWERTGSAITDDDISLLKSCDAILFGAITTVSDPSYKSVLLRIRKELDLYANIRPLLPIPGIYKLLKIKDRKESDVDIVIVRENTEGLYSGIEELGDEKSTTTRVITKIASERIASFASNLAAERKNYLTVVHKSNVLKSDKLFLETCKETAESKGVNVSNKLVDIFAYDLIMNPEKYDVVVTTNLFGDILSDLGAALLGSIGLAPSANIGDSQAFFEPVHGSAPDIAGKGIANPIAAILSLKMMFEWMGKTREACLVNRAVAAAVHDKIITPDLGGKYSTKEVGDFILSKVRQLDAASFCLENPEDFSKLKL</sequence>
<keyword evidence="10" id="KW-0520">NAD</keyword>
<dbReference type="GeneID" id="85197066"/>
<dbReference type="GO" id="GO:0003862">
    <property type="term" value="F:3-isopropylmalate dehydrogenase activity"/>
    <property type="evidence" value="ECO:0007669"/>
    <property type="project" value="UniProtKB-EC"/>
</dbReference>
<evidence type="ECO:0000256" key="2">
    <source>
        <dbReference type="ARBA" id="ARBA00001946"/>
    </source>
</evidence>
<evidence type="ECO:0000256" key="6">
    <source>
        <dbReference type="ARBA" id="ARBA00022605"/>
    </source>
</evidence>
<evidence type="ECO:0000256" key="11">
    <source>
        <dbReference type="ARBA" id="ARBA00023211"/>
    </source>
</evidence>
<dbReference type="PROSITE" id="PS00470">
    <property type="entry name" value="IDH_IMDH"/>
    <property type="match status" value="1"/>
</dbReference>
<dbReference type="EMBL" id="CP131062">
    <property type="protein sequence ID" value="WNY28428.1"/>
    <property type="molecule type" value="Genomic_DNA"/>
</dbReference>
<dbReference type="InterPro" id="IPR024084">
    <property type="entry name" value="IsoPropMal-DH-like_dom"/>
</dbReference>
<keyword evidence="8" id="KW-0460">Magnesium</keyword>
<dbReference type="Gene3D" id="3.40.718.10">
    <property type="entry name" value="Isopropylmalate Dehydrogenase"/>
    <property type="match status" value="1"/>
</dbReference>
<feature type="domain" description="Isopropylmalate dehydrogenase-like" evidence="13">
    <location>
        <begin position="2"/>
        <end position="332"/>
    </location>
</feature>
<evidence type="ECO:0000256" key="9">
    <source>
        <dbReference type="ARBA" id="ARBA00023002"/>
    </source>
</evidence>
<dbReference type="SUPFAM" id="SSF53659">
    <property type="entry name" value="Isocitrate/Isopropylmalate dehydrogenase-like"/>
    <property type="match status" value="1"/>
</dbReference>
<keyword evidence="7" id="KW-0479">Metal-binding</keyword>
<evidence type="ECO:0000256" key="7">
    <source>
        <dbReference type="ARBA" id="ARBA00022723"/>
    </source>
</evidence>
<reference evidence="14 15" key="1">
    <citation type="submission" date="2023-07" db="EMBL/GenBank/DDBJ databases">
        <title>Closed genome sequence of Methanimicrococcus sp. Es2.</title>
        <authorList>
            <person name="Protasov E."/>
            <person name="Platt K."/>
            <person name="Reeh H."/>
            <person name="Poehlein A."/>
            <person name="Daniel R."/>
            <person name="Brune A."/>
        </authorList>
    </citation>
    <scope>NUCLEOTIDE SEQUENCE [LARGE SCALE GENOMIC DNA]</scope>
    <source>
        <strain evidence="14 15">Es2</strain>
    </source>
</reference>
<evidence type="ECO:0000256" key="3">
    <source>
        <dbReference type="ARBA" id="ARBA00011738"/>
    </source>
</evidence>
<dbReference type="GO" id="GO:0009098">
    <property type="term" value="P:L-leucine biosynthetic process"/>
    <property type="evidence" value="ECO:0007669"/>
    <property type="project" value="UniProtKB-KW"/>
</dbReference>
<gene>
    <name evidence="14" type="primary">hicd_2</name>
    <name evidence="14" type="ORF">MmiEs2_06130</name>
</gene>
<evidence type="ECO:0000259" key="13">
    <source>
        <dbReference type="SMART" id="SM01329"/>
    </source>
</evidence>
<evidence type="ECO:0000313" key="15">
    <source>
        <dbReference type="Proteomes" id="UP001302662"/>
    </source>
</evidence>
<dbReference type="InterPro" id="IPR019818">
    <property type="entry name" value="IsoCit/isopropylmalate_DH_CS"/>
</dbReference>
<accession>A0AA96VAS2</accession>
<evidence type="ECO:0000256" key="8">
    <source>
        <dbReference type="ARBA" id="ARBA00022842"/>
    </source>
</evidence>
<dbReference type="NCBIfam" id="TIGR02088">
    <property type="entry name" value="LEU3_arch"/>
    <property type="match status" value="1"/>
</dbReference>
<dbReference type="PANTHER" id="PTHR43275:SF1">
    <property type="entry name" value="D-MALATE DEHYDROGENASE [DECARBOXYLATING]"/>
    <property type="match status" value="1"/>
</dbReference>
<evidence type="ECO:0000256" key="4">
    <source>
        <dbReference type="ARBA" id="ARBA00013101"/>
    </source>
</evidence>
<evidence type="ECO:0000256" key="1">
    <source>
        <dbReference type="ARBA" id="ARBA00001936"/>
    </source>
</evidence>
<evidence type="ECO:0000256" key="12">
    <source>
        <dbReference type="ARBA" id="ARBA00023304"/>
    </source>
</evidence>
<evidence type="ECO:0000256" key="5">
    <source>
        <dbReference type="ARBA" id="ARBA00022430"/>
    </source>
</evidence>
<dbReference type="Pfam" id="PF00180">
    <property type="entry name" value="Iso_dh"/>
    <property type="match status" value="1"/>
</dbReference>
<organism evidence="14 15">
    <name type="scientific">Methanimicrococcus stummii</name>
    <dbReference type="NCBI Taxonomy" id="3028294"/>
    <lineage>
        <taxon>Archaea</taxon>
        <taxon>Methanobacteriati</taxon>
        <taxon>Methanobacteriota</taxon>
        <taxon>Stenosarchaea group</taxon>
        <taxon>Methanomicrobia</taxon>
        <taxon>Methanosarcinales</taxon>
        <taxon>Methanosarcinaceae</taxon>
        <taxon>Methanimicrococcus</taxon>
    </lineage>
</organism>
<dbReference type="RefSeq" id="WP_316559969.1">
    <property type="nucleotide sequence ID" value="NZ_CP131062.1"/>
</dbReference>
<dbReference type="InterPro" id="IPR011828">
    <property type="entry name" value="LEU3_arc"/>
</dbReference>
<comment type="subunit">
    <text evidence="3">Homodimer.</text>
</comment>
<keyword evidence="5" id="KW-0432">Leucine biosynthesis</keyword>
<dbReference type="GO" id="GO:0051287">
    <property type="term" value="F:NAD binding"/>
    <property type="evidence" value="ECO:0007669"/>
    <property type="project" value="InterPro"/>
</dbReference>
<keyword evidence="15" id="KW-1185">Reference proteome</keyword>
<dbReference type="FunFam" id="3.40.718.10:FF:000006">
    <property type="entry name" value="3-isopropylmalate dehydrogenase"/>
    <property type="match status" value="1"/>
</dbReference>
<keyword evidence="6" id="KW-0028">Amino-acid biosynthesis</keyword>
<protein>
    <recommendedName>
        <fullName evidence="4">3-isopropylmalate dehydrogenase</fullName>
        <ecNumber evidence="4">1.1.1.85</ecNumber>
    </recommendedName>
</protein>
<dbReference type="KEGG" id="mees:MmiEs2_06130"/>
<dbReference type="GO" id="GO:0000287">
    <property type="term" value="F:magnesium ion binding"/>
    <property type="evidence" value="ECO:0007669"/>
    <property type="project" value="InterPro"/>
</dbReference>
<dbReference type="SMART" id="SM01329">
    <property type="entry name" value="Iso_dh"/>
    <property type="match status" value="1"/>
</dbReference>
<keyword evidence="9 14" id="KW-0560">Oxidoreductase</keyword>
<comment type="cofactor">
    <cofactor evidence="1">
        <name>Mn(2+)</name>
        <dbReference type="ChEBI" id="CHEBI:29035"/>
    </cofactor>
</comment>